<proteinExistence type="predicted"/>
<comment type="caution">
    <text evidence="1">The sequence shown here is derived from an EMBL/GenBank/DDBJ whole genome shotgun (WGS) entry which is preliminary data.</text>
</comment>
<dbReference type="EMBL" id="CAICTM010000371">
    <property type="protein sequence ID" value="CAB9509028.1"/>
    <property type="molecule type" value="Genomic_DNA"/>
</dbReference>
<name>A0A9N8DU23_9STRA</name>
<dbReference type="Proteomes" id="UP001153069">
    <property type="component" value="Unassembled WGS sequence"/>
</dbReference>
<protein>
    <submittedName>
        <fullName evidence="1">Uncharacterized protein</fullName>
    </submittedName>
</protein>
<evidence type="ECO:0000313" key="2">
    <source>
        <dbReference type="Proteomes" id="UP001153069"/>
    </source>
</evidence>
<keyword evidence="2" id="KW-1185">Reference proteome</keyword>
<dbReference type="InterPro" id="IPR052058">
    <property type="entry name" value="Alcohol_O-acetyltransferase"/>
</dbReference>
<reference evidence="1" key="1">
    <citation type="submission" date="2020-06" db="EMBL/GenBank/DDBJ databases">
        <authorList>
            <consortium name="Plant Systems Biology data submission"/>
        </authorList>
    </citation>
    <scope>NUCLEOTIDE SEQUENCE</scope>
    <source>
        <strain evidence="1">D6</strain>
    </source>
</reference>
<sequence>MSSSSIRDLNDYESMLATSTCNVGMQLKISCAKDDVESKLRDAWDRCVSEREQLQVRLVAKEGDMGPLGQRYGLVGIDSSKETKLFQVEQVPQGRDLPDLIPKLQEMGTTALTIEEGSFAVRCWIKQEDKNSATGQSIQFIFSLCHALSDGPGALRVARSFLLHLEQVLQGNSKKDSVATQRLTDLQRLLLGDDYAKDSAPKPLFDGQEDFTAALGKERPTLQDGTAVLPPEGLQNIPNDDGFGGPSVINVAHFSLSAEHTTLLRTKCREHNSSVQGALVAAALKARLRLLEKKESPIVAAVQIPVNMRAYAAADMEDACLCGSAGVWHTTAKIADNMTIKTG</sequence>
<gene>
    <name evidence="1" type="ORF">SEMRO_372_G128730.1</name>
</gene>
<dbReference type="Gene3D" id="3.30.559.30">
    <property type="entry name" value="Nonribosomal peptide synthetase, condensation domain"/>
    <property type="match status" value="1"/>
</dbReference>
<organism evidence="1 2">
    <name type="scientific">Seminavis robusta</name>
    <dbReference type="NCBI Taxonomy" id="568900"/>
    <lineage>
        <taxon>Eukaryota</taxon>
        <taxon>Sar</taxon>
        <taxon>Stramenopiles</taxon>
        <taxon>Ochrophyta</taxon>
        <taxon>Bacillariophyta</taxon>
        <taxon>Bacillariophyceae</taxon>
        <taxon>Bacillariophycidae</taxon>
        <taxon>Naviculales</taxon>
        <taxon>Naviculaceae</taxon>
        <taxon>Seminavis</taxon>
    </lineage>
</organism>
<dbReference type="PANTHER" id="PTHR28037:SF1">
    <property type="entry name" value="ALCOHOL O-ACETYLTRANSFERASE 1-RELATED"/>
    <property type="match status" value="1"/>
</dbReference>
<dbReference type="PANTHER" id="PTHR28037">
    <property type="entry name" value="ALCOHOL O-ACETYLTRANSFERASE 1-RELATED"/>
    <property type="match status" value="1"/>
</dbReference>
<evidence type="ECO:0000313" key="1">
    <source>
        <dbReference type="EMBL" id="CAB9509028.1"/>
    </source>
</evidence>
<dbReference type="AlphaFoldDB" id="A0A9N8DU23"/>
<accession>A0A9N8DU23</accession>